<feature type="transmembrane region" description="Helical" evidence="7">
    <location>
        <begin position="45"/>
        <end position="66"/>
    </location>
</feature>
<keyword evidence="4 7" id="KW-0812">Transmembrane</keyword>
<dbReference type="InterPro" id="IPR035906">
    <property type="entry name" value="MetI-like_sf"/>
</dbReference>
<dbReference type="PROSITE" id="PS50928">
    <property type="entry name" value="ABC_TM1"/>
    <property type="match status" value="1"/>
</dbReference>
<accession>A0ABP9SPV9</accession>
<evidence type="ECO:0000313" key="10">
    <source>
        <dbReference type="Proteomes" id="UP001500200"/>
    </source>
</evidence>
<dbReference type="Pfam" id="PF00528">
    <property type="entry name" value="BPD_transp_1"/>
    <property type="match status" value="1"/>
</dbReference>
<keyword evidence="2 7" id="KW-0813">Transport</keyword>
<feature type="transmembrane region" description="Helical" evidence="7">
    <location>
        <begin position="143"/>
        <end position="165"/>
    </location>
</feature>
<evidence type="ECO:0000256" key="2">
    <source>
        <dbReference type="ARBA" id="ARBA00022448"/>
    </source>
</evidence>
<keyword evidence="6 7" id="KW-0472">Membrane</keyword>
<keyword evidence="10" id="KW-1185">Reference proteome</keyword>
<feature type="transmembrane region" description="Helical" evidence="7">
    <location>
        <begin position="221"/>
        <end position="246"/>
    </location>
</feature>
<evidence type="ECO:0000259" key="8">
    <source>
        <dbReference type="PROSITE" id="PS50928"/>
    </source>
</evidence>
<feature type="transmembrane region" description="Helical" evidence="7">
    <location>
        <begin position="177"/>
        <end position="200"/>
    </location>
</feature>
<proteinExistence type="inferred from homology"/>
<sequence>MSNNQAPDVVMEVPLDTSPALPAGSAPRKAGRQTAAVYRLLPTPLLVGGTILLCAMVGIPLLYIVFSSMNSDVEVARGAFFPTEFTLANYTKIWSTLPLGNGLINSVMIAGAVAVVSSLLGIITAYVLVRFEFVGRLSILRGLIGLQSVPGGLLLLPVFVLFASAGNYLGVTVIGTYWGLFLAYLTFALPFSIWVMVTYLRGLPKELEEAARIDGASSLGVLFRIIFPLSWPGLVVAGVFSFLLGWNDVMFASVLTRPNTQTVAVVLQIFGSSAEGGALPLYGQMMAASLVCAAPVVILYLIFQRFLVGGLTAGGVK</sequence>
<name>A0ABP9SPV9_9MICC</name>
<comment type="similarity">
    <text evidence="7">Belongs to the binding-protein-dependent transport system permease family.</text>
</comment>
<dbReference type="CDD" id="cd06261">
    <property type="entry name" value="TM_PBP2"/>
    <property type="match status" value="1"/>
</dbReference>
<dbReference type="Gene3D" id="1.10.3720.10">
    <property type="entry name" value="MetI-like"/>
    <property type="match status" value="1"/>
</dbReference>
<dbReference type="Proteomes" id="UP001500200">
    <property type="component" value="Unassembled WGS sequence"/>
</dbReference>
<feature type="domain" description="ABC transmembrane type-1" evidence="8">
    <location>
        <begin position="103"/>
        <end position="303"/>
    </location>
</feature>
<dbReference type="EMBL" id="BAABKK010000026">
    <property type="protein sequence ID" value="GAA5198512.1"/>
    <property type="molecule type" value="Genomic_DNA"/>
</dbReference>
<organism evidence="9 10">
    <name type="scientific">Arthrobacter gyeryongensis</name>
    <dbReference type="NCBI Taxonomy" id="1650592"/>
    <lineage>
        <taxon>Bacteria</taxon>
        <taxon>Bacillati</taxon>
        <taxon>Actinomycetota</taxon>
        <taxon>Actinomycetes</taxon>
        <taxon>Micrococcales</taxon>
        <taxon>Micrococcaceae</taxon>
        <taxon>Arthrobacter</taxon>
    </lineage>
</organism>
<evidence type="ECO:0000256" key="6">
    <source>
        <dbReference type="ARBA" id="ARBA00023136"/>
    </source>
</evidence>
<protein>
    <submittedName>
        <fullName evidence="9">Carbohydrate ABC transporter permease</fullName>
    </submittedName>
</protein>
<evidence type="ECO:0000313" key="9">
    <source>
        <dbReference type="EMBL" id="GAA5198512.1"/>
    </source>
</evidence>
<keyword evidence="3" id="KW-1003">Cell membrane</keyword>
<dbReference type="SUPFAM" id="SSF161098">
    <property type="entry name" value="MetI-like"/>
    <property type="match status" value="1"/>
</dbReference>
<feature type="transmembrane region" description="Helical" evidence="7">
    <location>
        <begin position="281"/>
        <end position="303"/>
    </location>
</feature>
<dbReference type="InterPro" id="IPR050901">
    <property type="entry name" value="BP-dep_ABC_trans_perm"/>
</dbReference>
<evidence type="ECO:0000256" key="4">
    <source>
        <dbReference type="ARBA" id="ARBA00022692"/>
    </source>
</evidence>
<gene>
    <name evidence="9" type="ORF">GCM10023346_35840</name>
</gene>
<evidence type="ECO:0000256" key="7">
    <source>
        <dbReference type="RuleBase" id="RU363032"/>
    </source>
</evidence>
<dbReference type="PANTHER" id="PTHR32243">
    <property type="entry name" value="MALTOSE TRANSPORT SYSTEM PERMEASE-RELATED"/>
    <property type="match status" value="1"/>
</dbReference>
<comment type="caution">
    <text evidence="9">The sequence shown here is derived from an EMBL/GenBank/DDBJ whole genome shotgun (WGS) entry which is preliminary data.</text>
</comment>
<evidence type="ECO:0000256" key="5">
    <source>
        <dbReference type="ARBA" id="ARBA00022989"/>
    </source>
</evidence>
<evidence type="ECO:0000256" key="3">
    <source>
        <dbReference type="ARBA" id="ARBA00022475"/>
    </source>
</evidence>
<keyword evidence="5 7" id="KW-1133">Transmembrane helix</keyword>
<reference evidence="10" key="1">
    <citation type="journal article" date="2019" name="Int. J. Syst. Evol. Microbiol.">
        <title>The Global Catalogue of Microorganisms (GCM) 10K type strain sequencing project: providing services to taxonomists for standard genome sequencing and annotation.</title>
        <authorList>
            <consortium name="The Broad Institute Genomics Platform"/>
            <consortium name="The Broad Institute Genome Sequencing Center for Infectious Disease"/>
            <person name="Wu L."/>
            <person name="Ma J."/>
        </authorList>
    </citation>
    <scope>NUCLEOTIDE SEQUENCE [LARGE SCALE GENOMIC DNA]</scope>
    <source>
        <strain evidence="10">JCM 18514</strain>
    </source>
</reference>
<comment type="subcellular location">
    <subcellularLocation>
        <location evidence="1 7">Cell membrane</location>
        <topology evidence="1 7">Multi-pass membrane protein</topology>
    </subcellularLocation>
</comment>
<dbReference type="PANTHER" id="PTHR32243:SF18">
    <property type="entry name" value="INNER MEMBRANE ABC TRANSPORTER PERMEASE PROTEIN YCJP"/>
    <property type="match status" value="1"/>
</dbReference>
<dbReference type="InterPro" id="IPR000515">
    <property type="entry name" value="MetI-like"/>
</dbReference>
<evidence type="ECO:0000256" key="1">
    <source>
        <dbReference type="ARBA" id="ARBA00004651"/>
    </source>
</evidence>
<feature type="transmembrane region" description="Helical" evidence="7">
    <location>
        <begin position="107"/>
        <end position="131"/>
    </location>
</feature>